<feature type="domain" description="Peptidase S1" evidence="3">
    <location>
        <begin position="435"/>
        <end position="658"/>
    </location>
</feature>
<evidence type="ECO:0000256" key="1">
    <source>
        <dbReference type="ARBA" id="ARBA00023157"/>
    </source>
</evidence>
<dbReference type="Pfam" id="PF00089">
    <property type="entry name" value="Trypsin"/>
    <property type="match status" value="1"/>
</dbReference>
<evidence type="ECO:0000256" key="2">
    <source>
        <dbReference type="SAM" id="MobiDB-lite"/>
    </source>
</evidence>
<keyword evidence="1" id="KW-1015">Disulfide bond</keyword>
<gene>
    <name evidence="4" type="ORF">CHILSU_LOCUS3409</name>
</gene>
<feature type="compositionally biased region" description="Polar residues" evidence="2">
    <location>
        <begin position="397"/>
        <end position="408"/>
    </location>
</feature>
<dbReference type="InterPro" id="IPR001254">
    <property type="entry name" value="Trypsin_dom"/>
</dbReference>
<proteinExistence type="predicted"/>
<feature type="region of interest" description="Disordered" evidence="2">
    <location>
        <begin position="388"/>
        <end position="419"/>
    </location>
</feature>
<dbReference type="PANTHER" id="PTHR24252">
    <property type="entry name" value="ACROSIN-RELATED"/>
    <property type="match status" value="1"/>
</dbReference>
<evidence type="ECO:0000313" key="5">
    <source>
        <dbReference type="Proteomes" id="UP001153292"/>
    </source>
</evidence>
<dbReference type="PANTHER" id="PTHR24252:SF7">
    <property type="entry name" value="HYALIN"/>
    <property type="match status" value="1"/>
</dbReference>
<evidence type="ECO:0000313" key="4">
    <source>
        <dbReference type="EMBL" id="CAH0400221.1"/>
    </source>
</evidence>
<dbReference type="SUPFAM" id="SSF50494">
    <property type="entry name" value="Trypsin-like serine proteases"/>
    <property type="match status" value="1"/>
</dbReference>
<dbReference type="Proteomes" id="UP001153292">
    <property type="component" value="Chromosome 16"/>
</dbReference>
<dbReference type="EMBL" id="OU963909">
    <property type="protein sequence ID" value="CAH0400221.1"/>
    <property type="molecule type" value="Genomic_DNA"/>
</dbReference>
<evidence type="ECO:0000259" key="3">
    <source>
        <dbReference type="PROSITE" id="PS50240"/>
    </source>
</evidence>
<dbReference type="Gene3D" id="2.40.10.10">
    <property type="entry name" value="Trypsin-like serine proteases"/>
    <property type="match status" value="1"/>
</dbReference>
<sequence>MLTEILLYLLIPNLSRPQLNRDLRLVNDQVKEVQDIQPLLSHLESRNDRKDLVIPNDLKEIYNQPSKNYNFYDEKMVMKETHKIPYKEDDFKFSTEVSDVWQDTTTITQELTSTQTEKNNIIFTENLSSKINENTTEDICTYLKKTKCNENNGLIYTTILSQSLKSFNTFLVCCILSLPLQTKYDIVPTFAGRRRFRRSNKEVTPLSQREFLIRNKFGVQNSQPIASVPKIVTAGYDSADPYWNVKNSYFKGTSKQDGIKQDYSPDYVEDYVVELPRPGLVGLYSDYEKLPPSWINMKDNPNPPYDINDDYSEEDVTSFGYSTIDPRRVLLSKSQKRRRPTKITTELPEEETTLDVESQKVNFQSNPNFHVLQGFKLLNLGRPKNKFYMKNSKRSTTKSSVENDSNESLDNKSPDGEQVYRRCGKTSMNQHKKEEIGENELSEAESGSYPFLAIIVPSRRPQNVLCYATIVHPRMAITAGDCVTEYTITTSDKDILVIVTGLTDIKERSETQNRLVTIHLHPQWRRAILAHNLAILHWNSPLQFNVKVQPACLSSARDTEDCKFYGWSGFDQAVRQRVWWQKTSLISSQDCTNQFSKPMSLPSDAFCATVQSRGTVTGIGGSLICNIEGRATAVGVAVYRDNAIVLIPAHDWLLRAMQDLNIN</sequence>
<feature type="compositionally biased region" description="Basic and acidic residues" evidence="2">
    <location>
        <begin position="409"/>
        <end position="419"/>
    </location>
</feature>
<accession>A0ABN8AYI1</accession>
<organism evidence="4 5">
    <name type="scientific">Chilo suppressalis</name>
    <name type="common">Asiatic rice borer moth</name>
    <dbReference type="NCBI Taxonomy" id="168631"/>
    <lineage>
        <taxon>Eukaryota</taxon>
        <taxon>Metazoa</taxon>
        <taxon>Ecdysozoa</taxon>
        <taxon>Arthropoda</taxon>
        <taxon>Hexapoda</taxon>
        <taxon>Insecta</taxon>
        <taxon>Pterygota</taxon>
        <taxon>Neoptera</taxon>
        <taxon>Endopterygota</taxon>
        <taxon>Lepidoptera</taxon>
        <taxon>Glossata</taxon>
        <taxon>Ditrysia</taxon>
        <taxon>Pyraloidea</taxon>
        <taxon>Crambidae</taxon>
        <taxon>Crambinae</taxon>
        <taxon>Chilo</taxon>
    </lineage>
</organism>
<keyword evidence="5" id="KW-1185">Reference proteome</keyword>
<protein>
    <recommendedName>
        <fullName evidence="3">Peptidase S1 domain-containing protein</fullName>
    </recommendedName>
</protein>
<reference evidence="4" key="1">
    <citation type="submission" date="2021-12" db="EMBL/GenBank/DDBJ databases">
        <authorList>
            <person name="King R."/>
        </authorList>
    </citation>
    <scope>NUCLEOTIDE SEQUENCE</scope>
</reference>
<dbReference type="InterPro" id="IPR009003">
    <property type="entry name" value="Peptidase_S1_PA"/>
</dbReference>
<dbReference type="PROSITE" id="PS50240">
    <property type="entry name" value="TRYPSIN_DOM"/>
    <property type="match status" value="1"/>
</dbReference>
<dbReference type="SMART" id="SM00020">
    <property type="entry name" value="Tryp_SPc"/>
    <property type="match status" value="1"/>
</dbReference>
<dbReference type="InterPro" id="IPR043504">
    <property type="entry name" value="Peptidase_S1_PA_chymotrypsin"/>
</dbReference>
<name>A0ABN8AYI1_CHISP</name>